<reference evidence="1" key="1">
    <citation type="submission" date="2022-11" db="EMBL/GenBank/DDBJ databases">
        <authorList>
            <person name="Petersen C."/>
        </authorList>
    </citation>
    <scope>NUCLEOTIDE SEQUENCE</scope>
    <source>
        <strain evidence="1">IBT 30761</strain>
    </source>
</reference>
<keyword evidence="2" id="KW-1185">Reference proteome</keyword>
<organism evidence="1 2">
    <name type="scientific">Penicillium argentinense</name>
    <dbReference type="NCBI Taxonomy" id="1131581"/>
    <lineage>
        <taxon>Eukaryota</taxon>
        <taxon>Fungi</taxon>
        <taxon>Dikarya</taxon>
        <taxon>Ascomycota</taxon>
        <taxon>Pezizomycotina</taxon>
        <taxon>Eurotiomycetes</taxon>
        <taxon>Eurotiomycetidae</taxon>
        <taxon>Eurotiales</taxon>
        <taxon>Aspergillaceae</taxon>
        <taxon>Penicillium</taxon>
    </lineage>
</organism>
<dbReference type="Proteomes" id="UP001149074">
    <property type="component" value="Unassembled WGS sequence"/>
</dbReference>
<name>A0A9W9G1S8_9EURO</name>
<dbReference type="GeneID" id="81352523"/>
<dbReference type="RefSeq" id="XP_056478585.1">
    <property type="nucleotide sequence ID" value="XM_056613544.1"/>
</dbReference>
<accession>A0A9W9G1S8</accession>
<reference evidence="1" key="2">
    <citation type="journal article" date="2023" name="IMA Fungus">
        <title>Comparative genomic study of the Penicillium genus elucidates a diverse pangenome and 15 lateral gene transfer events.</title>
        <authorList>
            <person name="Petersen C."/>
            <person name="Sorensen T."/>
            <person name="Nielsen M.R."/>
            <person name="Sondergaard T.E."/>
            <person name="Sorensen J.L."/>
            <person name="Fitzpatrick D.A."/>
            <person name="Frisvad J.C."/>
            <person name="Nielsen K.L."/>
        </authorList>
    </citation>
    <scope>NUCLEOTIDE SEQUENCE</scope>
    <source>
        <strain evidence="1">IBT 30761</strain>
    </source>
</reference>
<proteinExistence type="predicted"/>
<evidence type="ECO:0000313" key="1">
    <source>
        <dbReference type="EMBL" id="KAJ5110515.1"/>
    </source>
</evidence>
<gene>
    <name evidence="1" type="ORF">N7532_001050</name>
</gene>
<sequence length="66" mass="6875">MSYVVFTIVDSKLLAVTKSQGIFTPGLTGSRKTSDRSDPGSPVDVFSGPLAVGVVMSCTSIPQEVL</sequence>
<comment type="caution">
    <text evidence="1">The sequence shown here is derived from an EMBL/GenBank/DDBJ whole genome shotgun (WGS) entry which is preliminary data.</text>
</comment>
<dbReference type="AlphaFoldDB" id="A0A9W9G1S8"/>
<evidence type="ECO:0000313" key="2">
    <source>
        <dbReference type="Proteomes" id="UP001149074"/>
    </source>
</evidence>
<dbReference type="EMBL" id="JAPQKI010000002">
    <property type="protein sequence ID" value="KAJ5110515.1"/>
    <property type="molecule type" value="Genomic_DNA"/>
</dbReference>
<protein>
    <submittedName>
        <fullName evidence="1">Uncharacterized protein</fullName>
    </submittedName>
</protein>